<dbReference type="PROSITE" id="PS50294">
    <property type="entry name" value="WD_REPEATS_REGION"/>
    <property type="match status" value="2"/>
</dbReference>
<evidence type="ECO:0000256" key="9">
    <source>
        <dbReference type="PROSITE-ProRule" id="PRU00221"/>
    </source>
</evidence>
<evidence type="ECO:0000256" key="5">
    <source>
        <dbReference type="ARBA" id="ARBA00023187"/>
    </source>
</evidence>
<keyword evidence="2 9" id="KW-0853">WD repeat</keyword>
<evidence type="ECO:0000256" key="7">
    <source>
        <dbReference type="ARBA" id="ARBA00025801"/>
    </source>
</evidence>
<dbReference type="SMART" id="SM00320">
    <property type="entry name" value="WD40"/>
    <property type="match status" value="5"/>
</dbReference>
<dbReference type="CDD" id="cd00200">
    <property type="entry name" value="WD40"/>
    <property type="match status" value="1"/>
</dbReference>
<dbReference type="RefSeq" id="XP_040747181.1">
    <property type="nucleotide sequence ID" value="XM_040892030.1"/>
</dbReference>
<reference evidence="11 12" key="1">
    <citation type="submission" date="2016-07" db="EMBL/GenBank/DDBJ databases">
        <title>Pervasive Adenine N6-methylation of Active Genes in Fungi.</title>
        <authorList>
            <consortium name="DOE Joint Genome Institute"/>
            <person name="Mondo S.J."/>
            <person name="Dannebaum R.O."/>
            <person name="Kuo R.C."/>
            <person name="Labutti K."/>
            <person name="Haridas S."/>
            <person name="Kuo A."/>
            <person name="Salamov A."/>
            <person name="Ahrendt S.R."/>
            <person name="Lipzen A."/>
            <person name="Sullivan W."/>
            <person name="Andreopoulos W.B."/>
            <person name="Clum A."/>
            <person name="Lindquist E."/>
            <person name="Daum C."/>
            <person name="Ramamoorthy G.K."/>
            <person name="Gryganskyi A."/>
            <person name="Culley D."/>
            <person name="Magnuson J.K."/>
            <person name="James T.Y."/>
            <person name="O'Malley M.A."/>
            <person name="Stajich J.E."/>
            <person name="Spatafora J.W."/>
            <person name="Visel A."/>
            <person name="Grigoriev I.V."/>
        </authorList>
    </citation>
    <scope>NUCLEOTIDE SEQUENCE [LARGE SCALE GENOMIC DNA]</scope>
    <source>
        <strain evidence="11 12">ATCC 12442</strain>
    </source>
</reference>
<dbReference type="GO" id="GO:0000398">
    <property type="term" value="P:mRNA splicing, via spliceosome"/>
    <property type="evidence" value="ECO:0007669"/>
    <property type="project" value="InterPro"/>
</dbReference>
<dbReference type="InterPro" id="IPR015943">
    <property type="entry name" value="WD40/YVTN_repeat-like_dom_sf"/>
</dbReference>
<dbReference type="Gene3D" id="2.130.10.10">
    <property type="entry name" value="YVTN repeat-like/Quinoprotein amine dehydrogenase"/>
    <property type="match status" value="1"/>
</dbReference>
<evidence type="ECO:0000256" key="2">
    <source>
        <dbReference type="ARBA" id="ARBA00022574"/>
    </source>
</evidence>
<comment type="subcellular location">
    <subcellularLocation>
        <location evidence="1">Nucleus speckle</location>
    </subcellularLocation>
</comment>
<dbReference type="InterPro" id="IPR006594">
    <property type="entry name" value="LisH"/>
</dbReference>
<dbReference type="GO" id="GO:0016607">
    <property type="term" value="C:nuclear speck"/>
    <property type="evidence" value="ECO:0007669"/>
    <property type="project" value="UniProtKB-SubCell"/>
</dbReference>
<comment type="similarity">
    <text evidence="7">Belongs to the WD repeat SMU1 family.</text>
</comment>
<dbReference type="InterPro" id="IPR020472">
    <property type="entry name" value="WD40_PAC1"/>
</dbReference>
<feature type="repeat" description="WD" evidence="9">
    <location>
        <begin position="343"/>
        <end position="384"/>
    </location>
</feature>
<feature type="repeat" description="WD" evidence="9">
    <location>
        <begin position="258"/>
        <end position="299"/>
    </location>
</feature>
<gene>
    <name evidence="11" type="ORF">DL89DRAFT_7368</name>
</gene>
<keyword evidence="5" id="KW-0508">mRNA splicing</keyword>
<feature type="domain" description="TPL/SMU1 LisH-like dimerisation" evidence="10">
    <location>
        <begin position="4"/>
        <end position="33"/>
    </location>
</feature>
<dbReference type="GeneID" id="63808678"/>
<dbReference type="EMBL" id="MCFD01000001">
    <property type="protein sequence ID" value="ORX73970.1"/>
    <property type="molecule type" value="Genomic_DNA"/>
</dbReference>
<proteinExistence type="inferred from homology"/>
<dbReference type="InterPro" id="IPR036322">
    <property type="entry name" value="WD40_repeat_dom_sf"/>
</dbReference>
<dbReference type="STRING" id="61395.A0A1Y1WK58"/>
<dbReference type="Pfam" id="PF17814">
    <property type="entry name" value="LisH_TPL"/>
    <property type="match status" value="1"/>
</dbReference>
<dbReference type="PANTHER" id="PTHR22848">
    <property type="entry name" value="WD40 REPEAT PROTEIN"/>
    <property type="match status" value="1"/>
</dbReference>
<dbReference type="InterPro" id="IPR019775">
    <property type="entry name" value="WD40_repeat_CS"/>
</dbReference>
<dbReference type="Proteomes" id="UP000193922">
    <property type="component" value="Unassembled WGS sequence"/>
</dbReference>
<dbReference type="OrthoDB" id="538223at2759"/>
<sequence>MEIESADVIRLIEQFLKEHNLKRTLDVLQSESSIRLNTIDNIDAFKSNILKGRWDIVLGSVEQANLEPSRLIDLYEQVIFELAELLDLAPARVLLRQTEPMQIMRTEQPERYLRLEQLLSRTTFDAQFVYKGEGTKESRRAAIAESLTAEVTSAQPSRLLTLLGQALKWQQEQGSITLGDRYDLFYGKKHAVQQGEDKVPSKIHATIKFPKKQHPESLAFSPSGNYVATGSADGFIEIWNPMTGKLRTDLKYQADSALMMMDQSVTCLSISCSGEAICSGSSDGKIKVWNVKTGACTRRIPAAHSQGVTCIAFSKDSTQVISGGFDNTVRIHGLKSGKCIREFVGHTAYITSVLFSDDMSRVVSTSGDGSVRIWDTKSASCMHTIVPNERNAGLALPETHSAARVPGSSTDIFVCTKSPTMYIVTLDGDVKKTFSPKEGACNEFLCASITPQGKYILAVSDKSELFSFSIESGICQGQTKISEHGILGMANHPTLNMTAFFFNDRKVPIWTSE</sequence>
<dbReference type="PROSITE" id="PS50082">
    <property type="entry name" value="WD_REPEATS_2"/>
    <property type="match status" value="4"/>
</dbReference>
<evidence type="ECO:0000256" key="1">
    <source>
        <dbReference type="ARBA" id="ARBA00004324"/>
    </source>
</evidence>
<evidence type="ECO:0000313" key="12">
    <source>
        <dbReference type="Proteomes" id="UP000193922"/>
    </source>
</evidence>
<dbReference type="Pfam" id="PF00400">
    <property type="entry name" value="WD40"/>
    <property type="match status" value="4"/>
</dbReference>
<comment type="caution">
    <text evidence="11">The sequence shown here is derived from an EMBL/GenBank/DDBJ whole genome shotgun (WGS) entry which is preliminary data.</text>
</comment>
<dbReference type="PRINTS" id="PR00320">
    <property type="entry name" value="GPROTEINBRPT"/>
</dbReference>
<accession>A0A1Y1WK58</accession>
<evidence type="ECO:0000256" key="3">
    <source>
        <dbReference type="ARBA" id="ARBA00022664"/>
    </source>
</evidence>
<organism evidence="11 12">
    <name type="scientific">Linderina pennispora</name>
    <dbReference type="NCBI Taxonomy" id="61395"/>
    <lineage>
        <taxon>Eukaryota</taxon>
        <taxon>Fungi</taxon>
        <taxon>Fungi incertae sedis</taxon>
        <taxon>Zoopagomycota</taxon>
        <taxon>Kickxellomycotina</taxon>
        <taxon>Kickxellomycetes</taxon>
        <taxon>Kickxellales</taxon>
        <taxon>Kickxellaceae</taxon>
        <taxon>Linderina</taxon>
    </lineage>
</organism>
<keyword evidence="6" id="KW-0539">Nucleus</keyword>
<dbReference type="PROSITE" id="PS50896">
    <property type="entry name" value="LISH"/>
    <property type="match status" value="1"/>
</dbReference>
<dbReference type="AlphaFoldDB" id="A0A1Y1WK58"/>
<evidence type="ECO:0000256" key="4">
    <source>
        <dbReference type="ARBA" id="ARBA00022737"/>
    </source>
</evidence>
<protein>
    <recommendedName>
        <fullName evidence="8">WD40 repeat-containing protein SMU1</fullName>
    </recommendedName>
</protein>
<evidence type="ECO:0000256" key="8">
    <source>
        <dbReference type="ARBA" id="ARBA00026184"/>
    </source>
</evidence>
<dbReference type="PROSITE" id="PS00678">
    <property type="entry name" value="WD_REPEATS_1"/>
    <property type="match status" value="2"/>
</dbReference>
<keyword evidence="3" id="KW-0507">mRNA processing</keyword>
<evidence type="ECO:0000256" key="6">
    <source>
        <dbReference type="ARBA" id="ARBA00023242"/>
    </source>
</evidence>
<dbReference type="InterPro" id="IPR001680">
    <property type="entry name" value="WD40_rpt"/>
</dbReference>
<name>A0A1Y1WK58_9FUNG</name>
<dbReference type="InterPro" id="IPR054532">
    <property type="entry name" value="TPL_SMU1_LisH-like"/>
</dbReference>
<keyword evidence="12" id="KW-1185">Reference proteome</keyword>
<evidence type="ECO:0000313" key="11">
    <source>
        <dbReference type="EMBL" id="ORX73970.1"/>
    </source>
</evidence>
<feature type="repeat" description="WD" evidence="9">
    <location>
        <begin position="217"/>
        <end position="249"/>
    </location>
</feature>
<dbReference type="SUPFAM" id="SSF50978">
    <property type="entry name" value="WD40 repeat-like"/>
    <property type="match status" value="1"/>
</dbReference>
<feature type="repeat" description="WD" evidence="9">
    <location>
        <begin position="301"/>
        <end position="342"/>
    </location>
</feature>
<keyword evidence="4" id="KW-0677">Repeat</keyword>
<dbReference type="SMART" id="SM00667">
    <property type="entry name" value="LisH"/>
    <property type="match status" value="1"/>
</dbReference>
<evidence type="ECO:0000259" key="10">
    <source>
        <dbReference type="Pfam" id="PF17814"/>
    </source>
</evidence>
<dbReference type="InterPro" id="IPR045184">
    <property type="entry name" value="SMU1"/>
</dbReference>